<evidence type="ECO:0000256" key="6">
    <source>
        <dbReference type="ARBA" id="ARBA00022989"/>
    </source>
</evidence>
<accession>A0A0W4ZHY9</accession>
<dbReference type="InterPro" id="IPR016439">
    <property type="entry name" value="Lag1/Lac1-like"/>
</dbReference>
<evidence type="ECO:0000259" key="11">
    <source>
        <dbReference type="PROSITE" id="PS50922"/>
    </source>
</evidence>
<feature type="transmembrane region" description="Helical" evidence="10">
    <location>
        <begin position="297"/>
        <end position="322"/>
    </location>
</feature>
<reference evidence="13" key="1">
    <citation type="journal article" date="2016" name="Nat. Commun.">
        <title>Genome analysis of three Pneumocystis species reveals adaptation mechanisms to life exclusively in mammalian hosts.</title>
        <authorList>
            <person name="Ma L."/>
            <person name="Chen Z."/>
            <person name="Huang D.W."/>
            <person name="Kutty G."/>
            <person name="Ishihara M."/>
            <person name="Wang H."/>
            <person name="Abouelleil A."/>
            <person name="Bishop L."/>
            <person name="Davey E."/>
            <person name="Deng R."/>
            <person name="Deng X."/>
            <person name="Fan L."/>
            <person name="Fantoni G."/>
            <person name="Fitzgerald M."/>
            <person name="Gogineni E."/>
            <person name="Goldberg J.M."/>
            <person name="Handley G."/>
            <person name="Hu X."/>
            <person name="Huber C."/>
            <person name="Jiao X."/>
            <person name="Jones K."/>
            <person name="Levin J.Z."/>
            <person name="Liu Y."/>
            <person name="Macdonald P."/>
            <person name="Melnikov A."/>
            <person name="Raley C."/>
            <person name="Sassi M."/>
            <person name="Sherman B.T."/>
            <person name="Song X."/>
            <person name="Sykes S."/>
            <person name="Tran B."/>
            <person name="Walsh L."/>
            <person name="Xia Y."/>
            <person name="Yang J."/>
            <person name="Young S."/>
            <person name="Zeng Q."/>
            <person name="Zheng X."/>
            <person name="Stephens R."/>
            <person name="Nusbaum C."/>
            <person name="Birren B.W."/>
            <person name="Azadi P."/>
            <person name="Lempicki R.A."/>
            <person name="Cuomo C.A."/>
            <person name="Kovacs J.A."/>
        </authorList>
    </citation>
    <scope>NUCLEOTIDE SEQUENCE [LARGE SCALE GENOMIC DNA]</scope>
    <source>
        <strain evidence="13">B80</strain>
    </source>
</reference>
<comment type="similarity">
    <text evidence="2">Belongs to the sphingosine N-acyltransferase family.</text>
</comment>
<dbReference type="PIRSF" id="PIRSF005225">
    <property type="entry name" value="LAG1_LAC1"/>
    <property type="match status" value="1"/>
</dbReference>
<feature type="transmembrane region" description="Helical" evidence="10">
    <location>
        <begin position="82"/>
        <end position="102"/>
    </location>
</feature>
<evidence type="ECO:0000256" key="9">
    <source>
        <dbReference type="PROSITE-ProRule" id="PRU00205"/>
    </source>
</evidence>
<evidence type="ECO:0000256" key="4">
    <source>
        <dbReference type="ARBA" id="ARBA00022692"/>
    </source>
</evidence>
<dbReference type="SMART" id="SM00724">
    <property type="entry name" value="TLC"/>
    <property type="match status" value="1"/>
</dbReference>
<keyword evidence="6 10" id="KW-1133">Transmembrane helix</keyword>
<evidence type="ECO:0000256" key="10">
    <source>
        <dbReference type="SAM" id="Phobius"/>
    </source>
</evidence>
<name>A0A0W4ZHY9_PNEC8</name>
<evidence type="ECO:0000256" key="8">
    <source>
        <dbReference type="ARBA" id="ARBA00023180"/>
    </source>
</evidence>
<feature type="transmembrane region" description="Helical" evidence="10">
    <location>
        <begin position="198"/>
        <end position="213"/>
    </location>
</feature>
<dbReference type="VEuPathDB" id="FungiDB:T552_01854"/>
<feature type="transmembrane region" description="Helical" evidence="10">
    <location>
        <begin position="123"/>
        <end position="148"/>
    </location>
</feature>
<keyword evidence="5" id="KW-0256">Endoplasmic reticulum</keyword>
<dbReference type="RefSeq" id="XP_018225699.1">
    <property type="nucleotide sequence ID" value="XM_018370418.1"/>
</dbReference>
<evidence type="ECO:0000256" key="7">
    <source>
        <dbReference type="ARBA" id="ARBA00023136"/>
    </source>
</evidence>
<dbReference type="Pfam" id="PF03798">
    <property type="entry name" value="TRAM_LAG1_CLN8"/>
    <property type="match status" value="1"/>
</dbReference>
<dbReference type="InterPro" id="IPR006634">
    <property type="entry name" value="TLC-dom"/>
</dbReference>
<dbReference type="GeneID" id="28936621"/>
<comment type="subcellular location">
    <subcellularLocation>
        <location evidence="1">Endoplasmic reticulum membrane</location>
        <topology evidence="1">Multi-pass membrane protein</topology>
    </subcellularLocation>
</comment>
<organism evidence="12 13">
    <name type="scientific">Pneumocystis carinii (strain B80)</name>
    <name type="common">Rat pneumocystis pneumonia agent</name>
    <name type="synonym">Pneumocystis carinii f. sp. carinii</name>
    <dbReference type="NCBI Taxonomy" id="1408658"/>
    <lineage>
        <taxon>Eukaryota</taxon>
        <taxon>Fungi</taxon>
        <taxon>Dikarya</taxon>
        <taxon>Ascomycota</taxon>
        <taxon>Taphrinomycotina</taxon>
        <taxon>Pneumocystomycetes</taxon>
        <taxon>Pneumocystaceae</taxon>
        <taxon>Pneumocystis</taxon>
    </lineage>
</organism>
<evidence type="ECO:0000313" key="12">
    <source>
        <dbReference type="EMBL" id="KTW27990.1"/>
    </source>
</evidence>
<feature type="transmembrane region" description="Helical" evidence="10">
    <location>
        <begin position="29"/>
        <end position="46"/>
    </location>
</feature>
<feature type="transmembrane region" description="Helical" evidence="10">
    <location>
        <begin position="250"/>
        <end position="277"/>
    </location>
</feature>
<dbReference type="GO" id="GO:0005789">
    <property type="term" value="C:endoplasmic reticulum membrane"/>
    <property type="evidence" value="ECO:0007669"/>
    <property type="project" value="UniProtKB-SubCell"/>
</dbReference>
<keyword evidence="3" id="KW-0808">Transferase</keyword>
<gene>
    <name evidence="12" type="ORF">T552_01854</name>
</gene>
<dbReference type="GO" id="GO:0046513">
    <property type="term" value="P:ceramide biosynthetic process"/>
    <property type="evidence" value="ECO:0007669"/>
    <property type="project" value="InterPro"/>
</dbReference>
<dbReference type="PANTHER" id="PTHR12560">
    <property type="entry name" value="LONGEVITY ASSURANCE FACTOR 1 LAG1"/>
    <property type="match status" value="1"/>
</dbReference>
<dbReference type="PROSITE" id="PS50922">
    <property type="entry name" value="TLC"/>
    <property type="match status" value="1"/>
</dbReference>
<evidence type="ECO:0000256" key="5">
    <source>
        <dbReference type="ARBA" id="ARBA00022824"/>
    </source>
</evidence>
<proteinExistence type="inferred from homology"/>
<evidence type="ECO:0000313" key="13">
    <source>
        <dbReference type="Proteomes" id="UP000054454"/>
    </source>
</evidence>
<keyword evidence="7 9" id="KW-0472">Membrane</keyword>
<sequence length="353" mass="42316">MKESGFQKPCIKSFERYLKIYLRFIKKHTWIGSLLLLVSSYVLYFLRGKGFNDFLYPFLFLSYPISDTFPLQYGKGYKDLCFVTFHVVTFIFLRDFLMHVLIKPIGQRINIKKRKLKRFMEQGYSLCYFSMSSVLGIYIMSQTRIWYFNVDAFYDGYPHKTHNIYFKAYYLLQFSYWIQQTFVLVLKLEKPRKDFREFVIHHIITLILIGLSYRFHFTYLGLSVFITMDTSDVFLSLSKLMNYIQCKGQALVFGFFILLWIYGRHYLNIVFLYSIFTSFKHIGSFELSWEKGHYKCWISQIITFILLLALQIVNILWLVLILRIAYRFVVHGEAKDDRSDDEDEKSLTKEKGE</sequence>
<dbReference type="OrthoDB" id="3053196at2759"/>
<keyword evidence="13" id="KW-1185">Reference proteome</keyword>
<keyword evidence="8" id="KW-0325">Glycoprotein</keyword>
<evidence type="ECO:0000256" key="3">
    <source>
        <dbReference type="ARBA" id="ARBA00022679"/>
    </source>
</evidence>
<dbReference type="AlphaFoldDB" id="A0A0W4ZHY9"/>
<dbReference type="Proteomes" id="UP000054454">
    <property type="component" value="Unassembled WGS sequence"/>
</dbReference>
<dbReference type="PANTHER" id="PTHR12560:SF11">
    <property type="entry name" value="CERAMIDE SYNTHASE LAC1-RELATED"/>
    <property type="match status" value="1"/>
</dbReference>
<feature type="transmembrane region" description="Helical" evidence="10">
    <location>
        <begin position="168"/>
        <end position="186"/>
    </location>
</feature>
<comment type="caution">
    <text evidence="12">The sequence shown here is derived from an EMBL/GenBank/DDBJ whole genome shotgun (WGS) entry which is preliminary data.</text>
</comment>
<evidence type="ECO:0000256" key="2">
    <source>
        <dbReference type="ARBA" id="ARBA00009808"/>
    </source>
</evidence>
<protein>
    <recommendedName>
        <fullName evidence="11">TLC domain-containing protein</fullName>
    </recommendedName>
</protein>
<evidence type="ECO:0000256" key="1">
    <source>
        <dbReference type="ARBA" id="ARBA00004477"/>
    </source>
</evidence>
<feature type="domain" description="TLC" evidence="11">
    <location>
        <begin position="114"/>
        <end position="330"/>
    </location>
</feature>
<keyword evidence="4 9" id="KW-0812">Transmembrane</keyword>
<dbReference type="EMBL" id="LFVZ01000008">
    <property type="protein sequence ID" value="KTW27990.1"/>
    <property type="molecule type" value="Genomic_DNA"/>
</dbReference>
<dbReference type="GO" id="GO:0050291">
    <property type="term" value="F:sphingosine N-acyltransferase activity"/>
    <property type="evidence" value="ECO:0007669"/>
    <property type="project" value="InterPro"/>
</dbReference>